<dbReference type="Gene3D" id="3.60.10.10">
    <property type="entry name" value="Endonuclease/exonuclease/phosphatase"/>
    <property type="match status" value="1"/>
</dbReference>
<gene>
    <name evidence="3" type="ORF">HPB51_017759</name>
</gene>
<evidence type="ECO:0000259" key="2">
    <source>
        <dbReference type="Pfam" id="PF14529"/>
    </source>
</evidence>
<accession>A0A9J6EPI7</accession>
<keyword evidence="4" id="KW-1185">Reference proteome</keyword>
<dbReference type="SUPFAM" id="SSF56219">
    <property type="entry name" value="DNase I-like"/>
    <property type="match status" value="1"/>
</dbReference>
<name>A0A9J6EPI7_RHIMP</name>
<feature type="region of interest" description="Disordered" evidence="1">
    <location>
        <begin position="1"/>
        <end position="33"/>
    </location>
</feature>
<dbReference type="PANTHER" id="PTHR33273">
    <property type="entry name" value="DOMAIN-CONTAINING PROTEIN, PUTATIVE-RELATED"/>
    <property type="match status" value="1"/>
</dbReference>
<evidence type="ECO:0000256" key="1">
    <source>
        <dbReference type="SAM" id="MobiDB-lite"/>
    </source>
</evidence>
<dbReference type="Pfam" id="PF14529">
    <property type="entry name" value="Exo_endo_phos_2"/>
    <property type="match status" value="1"/>
</dbReference>
<dbReference type="AlphaFoldDB" id="A0A9J6EPI7"/>
<dbReference type="EMBL" id="JABSTU010000003">
    <property type="protein sequence ID" value="KAH8036103.1"/>
    <property type="molecule type" value="Genomic_DNA"/>
</dbReference>
<dbReference type="InterPro" id="IPR005135">
    <property type="entry name" value="Endo/exonuclease/phosphatase"/>
</dbReference>
<proteinExistence type="predicted"/>
<feature type="domain" description="Endonuclease/exonuclease/phosphatase" evidence="2">
    <location>
        <begin position="148"/>
        <end position="262"/>
    </location>
</feature>
<dbReference type="Proteomes" id="UP000821866">
    <property type="component" value="Chromosome 11"/>
</dbReference>
<dbReference type="PANTHER" id="PTHR33273:SF4">
    <property type="entry name" value="ENDONUCLEASE_EXONUCLEASE_PHOSPHATASE DOMAIN-CONTAINING PROTEIN"/>
    <property type="match status" value="1"/>
</dbReference>
<sequence length="279" mass="31504">MKASTKKRSLDVSRTNRGPRSPTPKACLPRTLKAHPPPRIMAINRRIANENLTIWSSNCRSLHNKHATLTLYIEAALVPPDVICLQEVGARPKTVSGYKLYMDPNTPKIATLVRKELAATCITAPNEETQHLIVTLWPAKKGRPRQIICNIYSPPQDRKAEFSNIFHYLNNKLQPRDRLVITGDFNAWHTTWGYSADRPKGTRLLEAIQRYDYTILTTPGIPTRIGNSVNRDTTPDLTVTNNAATMRWSVLDDNLGSDHNIVQITYETARLRACSEKPD</sequence>
<protein>
    <recommendedName>
        <fullName evidence="2">Endonuclease/exonuclease/phosphatase domain-containing protein</fullName>
    </recommendedName>
</protein>
<evidence type="ECO:0000313" key="4">
    <source>
        <dbReference type="Proteomes" id="UP000821866"/>
    </source>
</evidence>
<reference evidence="3" key="1">
    <citation type="journal article" date="2020" name="Cell">
        <title>Large-Scale Comparative Analyses of Tick Genomes Elucidate Their Genetic Diversity and Vector Capacities.</title>
        <authorList>
            <consortium name="Tick Genome and Microbiome Consortium (TIGMIC)"/>
            <person name="Jia N."/>
            <person name="Wang J."/>
            <person name="Shi W."/>
            <person name="Du L."/>
            <person name="Sun Y."/>
            <person name="Zhan W."/>
            <person name="Jiang J.F."/>
            <person name="Wang Q."/>
            <person name="Zhang B."/>
            <person name="Ji P."/>
            <person name="Bell-Sakyi L."/>
            <person name="Cui X.M."/>
            <person name="Yuan T.T."/>
            <person name="Jiang B.G."/>
            <person name="Yang W.F."/>
            <person name="Lam T.T."/>
            <person name="Chang Q.C."/>
            <person name="Ding S.J."/>
            <person name="Wang X.J."/>
            <person name="Zhu J.G."/>
            <person name="Ruan X.D."/>
            <person name="Zhao L."/>
            <person name="Wei J.T."/>
            <person name="Ye R.Z."/>
            <person name="Que T.C."/>
            <person name="Du C.H."/>
            <person name="Zhou Y.H."/>
            <person name="Cheng J.X."/>
            <person name="Dai P.F."/>
            <person name="Guo W.B."/>
            <person name="Han X.H."/>
            <person name="Huang E.J."/>
            <person name="Li L.F."/>
            <person name="Wei W."/>
            <person name="Gao Y.C."/>
            <person name="Liu J.Z."/>
            <person name="Shao H.Z."/>
            <person name="Wang X."/>
            <person name="Wang C.C."/>
            <person name="Yang T.C."/>
            <person name="Huo Q.B."/>
            <person name="Li W."/>
            <person name="Chen H.Y."/>
            <person name="Chen S.E."/>
            <person name="Zhou L.G."/>
            <person name="Ni X.B."/>
            <person name="Tian J.H."/>
            <person name="Sheng Y."/>
            <person name="Liu T."/>
            <person name="Pan Y.S."/>
            <person name="Xia L.Y."/>
            <person name="Li J."/>
            <person name="Zhao F."/>
            <person name="Cao W.C."/>
        </authorList>
    </citation>
    <scope>NUCLEOTIDE SEQUENCE</scope>
    <source>
        <strain evidence="3">Rmic-2018</strain>
    </source>
</reference>
<dbReference type="GO" id="GO:0003824">
    <property type="term" value="F:catalytic activity"/>
    <property type="evidence" value="ECO:0007669"/>
    <property type="project" value="InterPro"/>
</dbReference>
<dbReference type="VEuPathDB" id="VectorBase:LOC119179191"/>
<organism evidence="3 4">
    <name type="scientific">Rhipicephalus microplus</name>
    <name type="common">Cattle tick</name>
    <name type="synonym">Boophilus microplus</name>
    <dbReference type="NCBI Taxonomy" id="6941"/>
    <lineage>
        <taxon>Eukaryota</taxon>
        <taxon>Metazoa</taxon>
        <taxon>Ecdysozoa</taxon>
        <taxon>Arthropoda</taxon>
        <taxon>Chelicerata</taxon>
        <taxon>Arachnida</taxon>
        <taxon>Acari</taxon>
        <taxon>Parasitiformes</taxon>
        <taxon>Ixodida</taxon>
        <taxon>Ixodoidea</taxon>
        <taxon>Ixodidae</taxon>
        <taxon>Rhipicephalinae</taxon>
        <taxon>Rhipicephalus</taxon>
        <taxon>Boophilus</taxon>
    </lineage>
</organism>
<comment type="caution">
    <text evidence="3">The sequence shown here is derived from an EMBL/GenBank/DDBJ whole genome shotgun (WGS) entry which is preliminary data.</text>
</comment>
<evidence type="ECO:0000313" key="3">
    <source>
        <dbReference type="EMBL" id="KAH8036103.1"/>
    </source>
</evidence>
<dbReference type="InterPro" id="IPR036691">
    <property type="entry name" value="Endo/exonu/phosph_ase_sf"/>
</dbReference>
<reference evidence="3" key="2">
    <citation type="submission" date="2021-09" db="EMBL/GenBank/DDBJ databases">
        <authorList>
            <person name="Jia N."/>
            <person name="Wang J."/>
            <person name="Shi W."/>
            <person name="Du L."/>
            <person name="Sun Y."/>
            <person name="Zhan W."/>
            <person name="Jiang J."/>
            <person name="Wang Q."/>
            <person name="Zhang B."/>
            <person name="Ji P."/>
            <person name="Sakyi L.B."/>
            <person name="Cui X."/>
            <person name="Yuan T."/>
            <person name="Jiang B."/>
            <person name="Yang W."/>
            <person name="Lam T.T.-Y."/>
            <person name="Chang Q."/>
            <person name="Ding S."/>
            <person name="Wang X."/>
            <person name="Zhu J."/>
            <person name="Ruan X."/>
            <person name="Zhao L."/>
            <person name="Wei J."/>
            <person name="Que T."/>
            <person name="Du C."/>
            <person name="Cheng J."/>
            <person name="Dai P."/>
            <person name="Han X."/>
            <person name="Huang E."/>
            <person name="Gao Y."/>
            <person name="Liu J."/>
            <person name="Shao H."/>
            <person name="Ye R."/>
            <person name="Li L."/>
            <person name="Wei W."/>
            <person name="Wang X."/>
            <person name="Wang C."/>
            <person name="Huo Q."/>
            <person name="Li W."/>
            <person name="Guo W."/>
            <person name="Chen H."/>
            <person name="Chen S."/>
            <person name="Zhou L."/>
            <person name="Zhou L."/>
            <person name="Ni X."/>
            <person name="Tian J."/>
            <person name="Zhou Y."/>
            <person name="Sheng Y."/>
            <person name="Liu T."/>
            <person name="Pan Y."/>
            <person name="Xia L."/>
            <person name="Li J."/>
            <person name="Zhao F."/>
            <person name="Cao W."/>
        </authorList>
    </citation>
    <scope>NUCLEOTIDE SEQUENCE</scope>
    <source>
        <strain evidence="3">Rmic-2018</strain>
        <tissue evidence="3">Larvae</tissue>
    </source>
</reference>